<evidence type="ECO:0000259" key="8">
    <source>
        <dbReference type="Pfam" id="PF24961"/>
    </source>
</evidence>
<feature type="transmembrane region" description="Helical" evidence="5">
    <location>
        <begin position="340"/>
        <end position="361"/>
    </location>
</feature>
<dbReference type="GO" id="GO:0016020">
    <property type="term" value="C:membrane"/>
    <property type="evidence" value="ECO:0007669"/>
    <property type="project" value="UniProtKB-SubCell"/>
</dbReference>
<evidence type="ECO:0000259" key="9">
    <source>
        <dbReference type="Pfam" id="PF25145"/>
    </source>
</evidence>
<keyword evidence="4 5" id="KW-0472">Membrane</keyword>
<dbReference type="Pfam" id="PF25145">
    <property type="entry name" value="NfeD1b_N"/>
    <property type="match status" value="1"/>
</dbReference>
<evidence type="ECO:0000256" key="1">
    <source>
        <dbReference type="ARBA" id="ARBA00004141"/>
    </source>
</evidence>
<feature type="signal peptide" evidence="6">
    <location>
        <begin position="1"/>
        <end position="23"/>
    </location>
</feature>
<feature type="domain" description="NfeD integral membrane" evidence="8">
    <location>
        <begin position="240"/>
        <end position="356"/>
    </location>
</feature>
<evidence type="ECO:0000259" key="7">
    <source>
        <dbReference type="Pfam" id="PF01957"/>
    </source>
</evidence>
<evidence type="ECO:0000256" key="3">
    <source>
        <dbReference type="ARBA" id="ARBA00022989"/>
    </source>
</evidence>
<dbReference type="RefSeq" id="WP_072906766.1">
    <property type="nucleotide sequence ID" value="NZ_FQZT01000003.1"/>
</dbReference>
<reference evidence="10 11" key="1">
    <citation type="submission" date="2016-11" db="EMBL/GenBank/DDBJ databases">
        <authorList>
            <person name="Jaros S."/>
            <person name="Januszkiewicz K."/>
            <person name="Wedrychowicz H."/>
        </authorList>
    </citation>
    <scope>NUCLEOTIDE SEQUENCE [LARGE SCALE GENOMIC DNA]</scope>
    <source>
        <strain evidence="10 11">DSM 5091</strain>
    </source>
</reference>
<dbReference type="InterPro" id="IPR012340">
    <property type="entry name" value="NA-bd_OB-fold"/>
</dbReference>
<dbReference type="InterPro" id="IPR029045">
    <property type="entry name" value="ClpP/crotonase-like_dom_sf"/>
</dbReference>
<evidence type="ECO:0000256" key="2">
    <source>
        <dbReference type="ARBA" id="ARBA00022692"/>
    </source>
</evidence>
<feature type="chain" id="PRO_5009917337" evidence="6">
    <location>
        <begin position="24"/>
        <end position="440"/>
    </location>
</feature>
<feature type="domain" description="NfeD1b N-terminal" evidence="9">
    <location>
        <begin position="33"/>
        <end position="191"/>
    </location>
</feature>
<keyword evidence="11" id="KW-1185">Reference proteome</keyword>
<dbReference type="PANTHER" id="PTHR33507:SF4">
    <property type="entry name" value="NODULATION COMPETITIVENESS PROTEIN NFED"/>
    <property type="match status" value="1"/>
</dbReference>
<proteinExistence type="predicted"/>
<dbReference type="AlphaFoldDB" id="A0A1M6FA03"/>
<feature type="transmembrane region" description="Helical" evidence="5">
    <location>
        <begin position="236"/>
        <end position="255"/>
    </location>
</feature>
<dbReference type="InterPro" id="IPR002810">
    <property type="entry name" value="NfeD-like_C"/>
</dbReference>
<evidence type="ECO:0000313" key="10">
    <source>
        <dbReference type="EMBL" id="SHI94439.1"/>
    </source>
</evidence>
<keyword evidence="3 5" id="KW-1133">Transmembrane helix</keyword>
<accession>A0A1M6FA03</accession>
<dbReference type="EMBL" id="FQZT01000003">
    <property type="protein sequence ID" value="SHI94439.1"/>
    <property type="molecule type" value="Genomic_DNA"/>
</dbReference>
<dbReference type="InterPro" id="IPR052165">
    <property type="entry name" value="Membrane_assoc_protease"/>
</dbReference>
<gene>
    <name evidence="10" type="ORF">SAMN02745165_01203</name>
</gene>
<evidence type="ECO:0000256" key="4">
    <source>
        <dbReference type="ARBA" id="ARBA00023136"/>
    </source>
</evidence>
<feature type="transmembrane region" description="Helical" evidence="5">
    <location>
        <begin position="309"/>
        <end position="328"/>
    </location>
</feature>
<evidence type="ECO:0000256" key="5">
    <source>
        <dbReference type="SAM" id="Phobius"/>
    </source>
</evidence>
<feature type="transmembrane region" description="Helical" evidence="5">
    <location>
        <begin position="262"/>
        <end position="279"/>
    </location>
</feature>
<dbReference type="Proteomes" id="UP000184171">
    <property type="component" value="Unassembled WGS sequence"/>
</dbReference>
<sequence length="440" mass="46852">MHHKLAILTIFLCGLLLSTSGRSAPNEIRQLQIAASINPVTANFIIEQIEQANRENDRAILIQLDTPGGLDSAMREIIQAQLNSRAPVIVYVAPQGARAASAGAFITIAADFAAMAPGTNIGAAHPVNLGGGGQAEGAMADKATNDAAAYARSLAEQRGRNPDWAEKAVRESDSISAATALEQQVVDFVAESTGDLLKQIDGLTYLRNGQKMTLITSDAQLVTVEMTWRQKVLNSIANPNIAYLLMMLGILGIFFEISQPGVILPGVIGAVAILLAFFGLSALPVNYVGVLLILLAFVLFILEVKVVSYGMLSVCGVIAMAFGSLMLIDSSEPYLQISRALIAATVTVSAGFFLFAVSMVVRTQKRPAVSGQEGMIGEIGTVVKAIHGRGSVFVHGEYWQAQAEEPIPEGTEIEVTGMARGLELKVKSRENLQTKKTMED</sequence>
<dbReference type="InterPro" id="IPR056739">
    <property type="entry name" value="NfeD_membrane"/>
</dbReference>
<comment type="subcellular location">
    <subcellularLocation>
        <location evidence="1">Membrane</location>
        <topology evidence="1">Multi-pass membrane protein</topology>
    </subcellularLocation>
</comment>
<dbReference type="Pfam" id="PF24961">
    <property type="entry name" value="NfeD_membrane"/>
    <property type="match status" value="1"/>
</dbReference>
<dbReference type="Gene3D" id="2.40.50.140">
    <property type="entry name" value="Nucleic acid-binding proteins"/>
    <property type="match status" value="1"/>
</dbReference>
<dbReference type="STRING" id="1122189.SAMN02745165_01203"/>
<evidence type="ECO:0000313" key="11">
    <source>
        <dbReference type="Proteomes" id="UP000184171"/>
    </source>
</evidence>
<dbReference type="FunFam" id="3.90.226.10:FF:000089">
    <property type="entry name" value="Membrane-bound serine protease"/>
    <property type="match status" value="1"/>
</dbReference>
<organism evidence="10 11">
    <name type="scientific">Malonomonas rubra DSM 5091</name>
    <dbReference type="NCBI Taxonomy" id="1122189"/>
    <lineage>
        <taxon>Bacteria</taxon>
        <taxon>Pseudomonadati</taxon>
        <taxon>Thermodesulfobacteriota</taxon>
        <taxon>Desulfuromonadia</taxon>
        <taxon>Desulfuromonadales</taxon>
        <taxon>Geopsychrobacteraceae</taxon>
        <taxon>Malonomonas</taxon>
    </lineage>
</organism>
<dbReference type="Pfam" id="PF01957">
    <property type="entry name" value="NfeD"/>
    <property type="match status" value="1"/>
</dbReference>
<dbReference type="SUPFAM" id="SSF52096">
    <property type="entry name" value="ClpP/crotonase"/>
    <property type="match status" value="1"/>
</dbReference>
<name>A0A1M6FA03_MALRU</name>
<dbReference type="PANTHER" id="PTHR33507">
    <property type="entry name" value="INNER MEMBRANE PROTEIN YBBJ"/>
    <property type="match status" value="1"/>
</dbReference>
<dbReference type="CDD" id="cd07020">
    <property type="entry name" value="Clp_protease_NfeD_1"/>
    <property type="match status" value="1"/>
</dbReference>
<dbReference type="Gene3D" id="3.90.226.10">
    <property type="entry name" value="2-enoyl-CoA Hydratase, Chain A, domain 1"/>
    <property type="match status" value="1"/>
</dbReference>
<dbReference type="OrthoDB" id="5289056at2"/>
<protein>
    <submittedName>
        <fullName evidence="10">Nodulation efficiency protein NfeD</fullName>
    </submittedName>
</protein>
<dbReference type="SUPFAM" id="SSF141322">
    <property type="entry name" value="NfeD domain-like"/>
    <property type="match status" value="1"/>
</dbReference>
<keyword evidence="2 5" id="KW-0812">Transmembrane</keyword>
<feature type="domain" description="NfeD-like C-terminal" evidence="7">
    <location>
        <begin position="373"/>
        <end position="418"/>
    </location>
</feature>
<dbReference type="InterPro" id="IPR056738">
    <property type="entry name" value="NfeD1b_N"/>
</dbReference>
<keyword evidence="6" id="KW-0732">Signal</keyword>
<evidence type="ECO:0000256" key="6">
    <source>
        <dbReference type="SAM" id="SignalP"/>
    </source>
</evidence>